<evidence type="ECO:0000313" key="2">
    <source>
        <dbReference type="EMBL" id="JAI00682.1"/>
    </source>
</evidence>
<sequence>MKMFTMRTLLNTAGEATASPGERDQLSSITSRRELETDTDTHTNVIML</sequence>
<feature type="compositionally biased region" description="Basic and acidic residues" evidence="1">
    <location>
        <begin position="21"/>
        <end position="41"/>
    </location>
</feature>
<name>A0A0E9XDZ8_ANGAN</name>
<accession>A0A0E9XDZ8</accession>
<dbReference type="AlphaFoldDB" id="A0A0E9XDZ8"/>
<organism evidence="2">
    <name type="scientific">Anguilla anguilla</name>
    <name type="common">European freshwater eel</name>
    <name type="synonym">Muraena anguilla</name>
    <dbReference type="NCBI Taxonomy" id="7936"/>
    <lineage>
        <taxon>Eukaryota</taxon>
        <taxon>Metazoa</taxon>
        <taxon>Chordata</taxon>
        <taxon>Craniata</taxon>
        <taxon>Vertebrata</taxon>
        <taxon>Euteleostomi</taxon>
        <taxon>Actinopterygii</taxon>
        <taxon>Neopterygii</taxon>
        <taxon>Teleostei</taxon>
        <taxon>Anguilliformes</taxon>
        <taxon>Anguillidae</taxon>
        <taxon>Anguilla</taxon>
    </lineage>
</organism>
<reference evidence="2" key="2">
    <citation type="journal article" date="2015" name="Fish Shellfish Immunol.">
        <title>Early steps in the European eel (Anguilla anguilla)-Vibrio vulnificus interaction in the gills: Role of the RtxA13 toxin.</title>
        <authorList>
            <person name="Callol A."/>
            <person name="Pajuelo D."/>
            <person name="Ebbesson L."/>
            <person name="Teles M."/>
            <person name="MacKenzie S."/>
            <person name="Amaro C."/>
        </authorList>
    </citation>
    <scope>NUCLEOTIDE SEQUENCE</scope>
</reference>
<dbReference type="EMBL" id="GBXM01007896">
    <property type="protein sequence ID" value="JAI00682.1"/>
    <property type="molecule type" value="Transcribed_RNA"/>
</dbReference>
<proteinExistence type="predicted"/>
<evidence type="ECO:0000256" key="1">
    <source>
        <dbReference type="SAM" id="MobiDB-lite"/>
    </source>
</evidence>
<feature type="region of interest" description="Disordered" evidence="1">
    <location>
        <begin position="1"/>
        <end position="48"/>
    </location>
</feature>
<protein>
    <submittedName>
        <fullName evidence="2">Uncharacterized protein</fullName>
    </submittedName>
</protein>
<reference evidence="2" key="1">
    <citation type="submission" date="2014-11" db="EMBL/GenBank/DDBJ databases">
        <authorList>
            <person name="Amaro Gonzalez C."/>
        </authorList>
    </citation>
    <scope>NUCLEOTIDE SEQUENCE</scope>
</reference>